<name>A0A9D3RJ41_ANGAN</name>
<comment type="caution">
    <text evidence="1">The sequence shown here is derived from an EMBL/GenBank/DDBJ whole genome shotgun (WGS) entry which is preliminary data.</text>
</comment>
<dbReference type="EMBL" id="JAFIRN010000017">
    <property type="protein sequence ID" value="KAG5831915.1"/>
    <property type="molecule type" value="Genomic_DNA"/>
</dbReference>
<organism evidence="1 2">
    <name type="scientific">Anguilla anguilla</name>
    <name type="common">European freshwater eel</name>
    <name type="synonym">Muraena anguilla</name>
    <dbReference type="NCBI Taxonomy" id="7936"/>
    <lineage>
        <taxon>Eukaryota</taxon>
        <taxon>Metazoa</taxon>
        <taxon>Chordata</taxon>
        <taxon>Craniata</taxon>
        <taxon>Vertebrata</taxon>
        <taxon>Euteleostomi</taxon>
        <taxon>Actinopterygii</taxon>
        <taxon>Neopterygii</taxon>
        <taxon>Teleostei</taxon>
        <taxon>Anguilliformes</taxon>
        <taxon>Anguillidae</taxon>
        <taxon>Anguilla</taxon>
    </lineage>
</organism>
<keyword evidence="2" id="KW-1185">Reference proteome</keyword>
<dbReference type="Proteomes" id="UP001044222">
    <property type="component" value="Chromosome 17"/>
</dbReference>
<gene>
    <name evidence="1" type="ORF">ANANG_G00285470</name>
</gene>
<dbReference type="AlphaFoldDB" id="A0A9D3RJ41"/>
<accession>A0A9D3RJ41</accession>
<sequence length="244" mass="25812">MALDVNGCTWTQLENFLPCRCSYFYGKRRTALFGWVLHGVMPSPGGMGAPVPLPGLYLFPSCVNTMHGSALISESIPRTPCIVKETELLNIPCQCCGPGGEPCQCCGPGGEPCQCCGPGGEPCQCCGPGESHVSAAVLGESRVSAAVLGESHVSAAVLGESHVSAAVPARLSVDSVLGESCVCGVGCFSKTSRWRVRCPRPQFICLQPCKIFSFLRFIFLGSCSLSCLKSRDLESRPVVSCFCF</sequence>
<evidence type="ECO:0000313" key="1">
    <source>
        <dbReference type="EMBL" id="KAG5831915.1"/>
    </source>
</evidence>
<evidence type="ECO:0000313" key="2">
    <source>
        <dbReference type="Proteomes" id="UP001044222"/>
    </source>
</evidence>
<proteinExistence type="predicted"/>
<reference evidence="1" key="1">
    <citation type="submission" date="2021-01" db="EMBL/GenBank/DDBJ databases">
        <title>A chromosome-scale assembly of European eel, Anguilla anguilla.</title>
        <authorList>
            <person name="Henkel C."/>
            <person name="Jong-Raadsen S.A."/>
            <person name="Dufour S."/>
            <person name="Weltzien F.-A."/>
            <person name="Palstra A.P."/>
            <person name="Pelster B."/>
            <person name="Spaink H.P."/>
            <person name="Van Den Thillart G.E."/>
            <person name="Jansen H."/>
            <person name="Zahm M."/>
            <person name="Klopp C."/>
            <person name="Cedric C."/>
            <person name="Louis A."/>
            <person name="Berthelot C."/>
            <person name="Parey E."/>
            <person name="Roest Crollius H."/>
            <person name="Montfort J."/>
            <person name="Robinson-Rechavi M."/>
            <person name="Bucao C."/>
            <person name="Bouchez O."/>
            <person name="Gislard M."/>
            <person name="Lluch J."/>
            <person name="Milhes M."/>
            <person name="Lampietro C."/>
            <person name="Lopez Roques C."/>
            <person name="Donnadieu C."/>
            <person name="Braasch I."/>
            <person name="Desvignes T."/>
            <person name="Postlethwait J."/>
            <person name="Bobe J."/>
            <person name="Guiguen Y."/>
            <person name="Dirks R."/>
        </authorList>
    </citation>
    <scope>NUCLEOTIDE SEQUENCE</scope>
    <source>
        <strain evidence="1">Tag_6206</strain>
        <tissue evidence="1">Liver</tissue>
    </source>
</reference>
<protein>
    <submittedName>
        <fullName evidence="1">Uncharacterized protein</fullName>
    </submittedName>
</protein>